<reference evidence="7 8" key="1">
    <citation type="submission" date="2016-11" db="EMBL/GenBank/DDBJ databases">
        <authorList>
            <person name="Jaros S."/>
            <person name="Januszkiewicz K."/>
            <person name="Wedrychowicz H."/>
        </authorList>
    </citation>
    <scope>NUCLEOTIDE SEQUENCE [LARGE SCALE GENOMIC DNA]</scope>
    <source>
        <strain evidence="7 8">DSM 44523</strain>
    </source>
</reference>
<keyword evidence="4" id="KW-0274">FAD</keyword>
<proteinExistence type="inferred from homology"/>
<dbReference type="PROSITE" id="PS51387">
    <property type="entry name" value="FAD_PCMH"/>
    <property type="match status" value="1"/>
</dbReference>
<dbReference type="EMBL" id="FQVN01000005">
    <property type="protein sequence ID" value="SHF80212.1"/>
    <property type="molecule type" value="Genomic_DNA"/>
</dbReference>
<dbReference type="Gene3D" id="3.30.465.10">
    <property type="match status" value="1"/>
</dbReference>
<evidence type="ECO:0000256" key="4">
    <source>
        <dbReference type="ARBA" id="ARBA00022827"/>
    </source>
</evidence>
<name>A0A1M5EMF6_STRHI</name>
<dbReference type="GO" id="GO:0071949">
    <property type="term" value="F:FAD binding"/>
    <property type="evidence" value="ECO:0007669"/>
    <property type="project" value="InterPro"/>
</dbReference>
<dbReference type="InterPro" id="IPR016166">
    <property type="entry name" value="FAD-bd_PCMH"/>
</dbReference>
<evidence type="ECO:0000313" key="8">
    <source>
        <dbReference type="Proteomes" id="UP000184501"/>
    </source>
</evidence>
<dbReference type="PROSITE" id="PS00862">
    <property type="entry name" value="OX2_COVAL_FAD"/>
    <property type="match status" value="1"/>
</dbReference>
<dbReference type="SUPFAM" id="SSF56176">
    <property type="entry name" value="FAD-binding/transporter-associated domain-like"/>
    <property type="match status" value="1"/>
</dbReference>
<gene>
    <name evidence="7" type="ORF">SAMN05444320_10542</name>
</gene>
<dbReference type="Pfam" id="PF08031">
    <property type="entry name" value="BBE"/>
    <property type="match status" value="1"/>
</dbReference>
<keyword evidence="3" id="KW-0285">Flavoprotein</keyword>
<keyword evidence="8" id="KW-1185">Reference proteome</keyword>
<dbReference type="InterPro" id="IPR016167">
    <property type="entry name" value="FAD-bd_PCMH_sub1"/>
</dbReference>
<comment type="similarity">
    <text evidence="2">Belongs to the oxygen-dependent FAD-linked oxidoreductase family.</text>
</comment>
<accession>A0A1M5EMF6</accession>
<dbReference type="InterPro" id="IPR050416">
    <property type="entry name" value="FAD-linked_Oxidoreductase"/>
</dbReference>
<dbReference type="InterPro" id="IPR036318">
    <property type="entry name" value="FAD-bd_PCMH-like_sf"/>
</dbReference>
<feature type="domain" description="FAD-binding PCMH-type" evidence="6">
    <location>
        <begin position="68"/>
        <end position="236"/>
    </location>
</feature>
<dbReference type="InterPro" id="IPR012951">
    <property type="entry name" value="BBE"/>
</dbReference>
<dbReference type="PANTHER" id="PTHR42973:SF39">
    <property type="entry name" value="FAD-BINDING PCMH-TYPE DOMAIN-CONTAINING PROTEIN"/>
    <property type="match status" value="1"/>
</dbReference>
<protein>
    <submittedName>
        <fullName evidence="7">FAD/FMN-containing dehydrogenase</fullName>
    </submittedName>
</protein>
<evidence type="ECO:0000259" key="6">
    <source>
        <dbReference type="PROSITE" id="PS51387"/>
    </source>
</evidence>
<dbReference type="AlphaFoldDB" id="A0A1M5EMF6"/>
<dbReference type="Gene3D" id="3.30.43.10">
    <property type="entry name" value="Uridine Diphospho-n-acetylenolpyruvylglucosamine Reductase, domain 2"/>
    <property type="match status" value="1"/>
</dbReference>
<keyword evidence="5" id="KW-0560">Oxidoreductase</keyword>
<organism evidence="7 8">
    <name type="scientific">Streptoalloteichus hindustanus</name>
    <dbReference type="NCBI Taxonomy" id="2017"/>
    <lineage>
        <taxon>Bacteria</taxon>
        <taxon>Bacillati</taxon>
        <taxon>Actinomycetota</taxon>
        <taxon>Actinomycetes</taxon>
        <taxon>Pseudonocardiales</taxon>
        <taxon>Pseudonocardiaceae</taxon>
        <taxon>Streptoalloteichus</taxon>
    </lineage>
</organism>
<dbReference type="PANTHER" id="PTHR42973">
    <property type="entry name" value="BINDING OXIDOREDUCTASE, PUTATIVE (AFU_ORTHOLOGUE AFUA_1G17690)-RELATED"/>
    <property type="match status" value="1"/>
</dbReference>
<dbReference type="InterPro" id="IPR006094">
    <property type="entry name" value="Oxid_FAD_bind_N"/>
</dbReference>
<evidence type="ECO:0000256" key="5">
    <source>
        <dbReference type="ARBA" id="ARBA00023002"/>
    </source>
</evidence>
<evidence type="ECO:0000256" key="1">
    <source>
        <dbReference type="ARBA" id="ARBA00001974"/>
    </source>
</evidence>
<dbReference type="GO" id="GO:0016491">
    <property type="term" value="F:oxidoreductase activity"/>
    <property type="evidence" value="ECO:0007669"/>
    <property type="project" value="UniProtKB-KW"/>
</dbReference>
<evidence type="ECO:0000256" key="3">
    <source>
        <dbReference type="ARBA" id="ARBA00022630"/>
    </source>
</evidence>
<dbReference type="Gene3D" id="3.40.462.20">
    <property type="match status" value="1"/>
</dbReference>
<dbReference type="Proteomes" id="UP000184501">
    <property type="component" value="Unassembled WGS sequence"/>
</dbReference>
<dbReference type="InterPro" id="IPR016169">
    <property type="entry name" value="FAD-bd_PCMH_sub2"/>
</dbReference>
<dbReference type="STRING" id="2017.SAMN05444320_10542"/>
<dbReference type="Pfam" id="PF01565">
    <property type="entry name" value="FAD_binding_4"/>
    <property type="match status" value="1"/>
</dbReference>
<evidence type="ECO:0000256" key="2">
    <source>
        <dbReference type="ARBA" id="ARBA00005466"/>
    </source>
</evidence>
<comment type="cofactor">
    <cofactor evidence="1">
        <name>FAD</name>
        <dbReference type="ChEBI" id="CHEBI:57692"/>
    </cofactor>
</comment>
<evidence type="ECO:0000313" key="7">
    <source>
        <dbReference type="EMBL" id="SHF80212.1"/>
    </source>
</evidence>
<sequence>MPGAFPVENGKKETMDHAHTPETAQPDAALTGAVLADVAALRGRVRGPVFLPDEDGYADDCAGFQTAYQQRPSIVVGAVDAADVRAAVEFARAHGLSVAVQATGHGLADSTEGGLLISTRRMAGVRVDPATRTALVDAGTRWAQVIEAAAPHGLAPLSGSSPTVGAVSYVLGGGVGLLARRYGHAADHVRRIDVVTADGQLRQVTAERDADLFWALRGGQGNFGVVTGMEIDLVPVARLYGGGLVFDTPLIPEVLRTWLEWTTTLPDALTSSVGLIPFPDVPDVPEPMRGRFVAQVSVAYAGDAAEGERLVAPLRAIGPRLADTLTDMPYSDSAAVHNDPTHPHAYHSTNVLLRDLDASAVPAILAVAAPDSPAPCVVQLRHLGGALGRPPAVPNAVSHREARYAVGALTFAVAPGAPIDQKAHQRLAESLGGAALGHAPNFLLGGNPTAEEIRAGFDAATYQRLAAVKATYDPRNMFRHNQNIPPAVR</sequence>
<dbReference type="InterPro" id="IPR006093">
    <property type="entry name" value="Oxy_OxRdtase_FAD_BS"/>
</dbReference>